<protein>
    <submittedName>
        <fullName evidence="7">Manganese transporter</fullName>
    </submittedName>
</protein>
<name>A0A2A6DX88_9BACL</name>
<dbReference type="Pfam" id="PF01297">
    <property type="entry name" value="ZnuA"/>
    <property type="match status" value="1"/>
</dbReference>
<evidence type="ECO:0000256" key="1">
    <source>
        <dbReference type="ARBA" id="ARBA00004196"/>
    </source>
</evidence>
<keyword evidence="4 6" id="KW-0732">Signal</keyword>
<keyword evidence="3" id="KW-0479">Metal-binding</keyword>
<feature type="chain" id="PRO_5039728032" evidence="6">
    <location>
        <begin position="20"/>
        <end position="319"/>
    </location>
</feature>
<evidence type="ECO:0000313" key="8">
    <source>
        <dbReference type="Proteomes" id="UP000243688"/>
    </source>
</evidence>
<dbReference type="AlphaFoldDB" id="A0A2A6DX88"/>
<organism evidence="7 8">
    <name type="scientific">Candidatus Reconcilbacillus cellulovorans</name>
    <dbReference type="NCBI Taxonomy" id="1906605"/>
    <lineage>
        <taxon>Bacteria</taxon>
        <taxon>Bacillati</taxon>
        <taxon>Bacillota</taxon>
        <taxon>Bacilli</taxon>
        <taxon>Bacillales</taxon>
        <taxon>Paenibacillaceae</taxon>
        <taxon>Candidatus Reconcilbacillus</taxon>
    </lineage>
</organism>
<dbReference type="SUPFAM" id="SSF53807">
    <property type="entry name" value="Helical backbone' metal receptor"/>
    <property type="match status" value="1"/>
</dbReference>
<dbReference type="GO" id="GO:0007155">
    <property type="term" value="P:cell adhesion"/>
    <property type="evidence" value="ECO:0007669"/>
    <property type="project" value="InterPro"/>
</dbReference>
<accession>A0A2A6DX88</accession>
<evidence type="ECO:0000256" key="4">
    <source>
        <dbReference type="ARBA" id="ARBA00022729"/>
    </source>
</evidence>
<evidence type="ECO:0000256" key="5">
    <source>
        <dbReference type="RuleBase" id="RU003512"/>
    </source>
</evidence>
<evidence type="ECO:0000256" key="3">
    <source>
        <dbReference type="ARBA" id="ARBA00022723"/>
    </source>
</evidence>
<sequence>MSGLGVWRAWKTVALLAWAAVLSACSASGAAPGGATVGDRPIRATATTGMIADLVRRVGGDRVEVTALMRPGVDPHLYKASQGDLRRLERADVVFYNGLYLEGKMEKILESLGRRKAVVAVTRDIGPDRLLRVQGIGDKAQYDPHVWFDVRLWMIALDTVREELTRLDPAHADVYRRNAEAYRAELEALDRYARLRIASVPKERRVLVTAHDAFQYFGRAYDIEVRGLQGVSTAAETGTKDVTDLRDMLVRRGIKAVFVETSVPEDRIRAVIEGAAELGHRVVLGGSLYSDSTGPEGTPEGTYVGMFRHNVDAIVDALK</sequence>
<dbReference type="Proteomes" id="UP000243688">
    <property type="component" value="Unassembled WGS sequence"/>
</dbReference>
<dbReference type="EMBL" id="MOXJ01000031">
    <property type="protein sequence ID" value="PDO09678.1"/>
    <property type="molecule type" value="Genomic_DNA"/>
</dbReference>
<evidence type="ECO:0000256" key="2">
    <source>
        <dbReference type="ARBA" id="ARBA00022448"/>
    </source>
</evidence>
<dbReference type="PANTHER" id="PTHR42953">
    <property type="entry name" value="HIGH-AFFINITY ZINC UPTAKE SYSTEM PROTEIN ZNUA-RELATED"/>
    <property type="match status" value="1"/>
</dbReference>
<reference evidence="7 8" key="1">
    <citation type="submission" date="2016-12" db="EMBL/GenBank/DDBJ databases">
        <title>Candidatus Reconcilibacillus cellulovorans genome.</title>
        <authorList>
            <person name="Kolinko S."/>
            <person name="Wu Y.-W."/>
            <person name="Tachea F."/>
            <person name="Denzel E."/>
            <person name="Hiras J."/>
            <person name="Baecker N."/>
            <person name="Chan L.J."/>
            <person name="Eichorst S.A."/>
            <person name="Frey D."/>
            <person name="Adams P.D."/>
            <person name="Pray T."/>
            <person name="Tanjore D."/>
            <person name="Petzold C.J."/>
            <person name="Gladden J.M."/>
            <person name="Simmons B.A."/>
            <person name="Singer S.W."/>
        </authorList>
    </citation>
    <scope>NUCLEOTIDE SEQUENCE [LARGE SCALE GENOMIC DNA]</scope>
    <source>
        <strain evidence="7">JTherm</strain>
    </source>
</reference>
<dbReference type="GO" id="GO:0046872">
    <property type="term" value="F:metal ion binding"/>
    <property type="evidence" value="ECO:0007669"/>
    <property type="project" value="UniProtKB-KW"/>
</dbReference>
<comment type="subcellular location">
    <subcellularLocation>
        <location evidence="1">Cell envelope</location>
    </subcellularLocation>
</comment>
<dbReference type="PRINTS" id="PR00691">
    <property type="entry name" value="ADHESINB"/>
</dbReference>
<dbReference type="InterPro" id="IPR006127">
    <property type="entry name" value="ZnuA-like"/>
</dbReference>
<dbReference type="InterPro" id="IPR006128">
    <property type="entry name" value="Lipoprotein_PsaA-like"/>
</dbReference>
<evidence type="ECO:0000313" key="7">
    <source>
        <dbReference type="EMBL" id="PDO09678.1"/>
    </source>
</evidence>
<dbReference type="PANTHER" id="PTHR42953:SF1">
    <property type="entry name" value="METAL-BINDING PROTEIN HI_0362-RELATED"/>
    <property type="match status" value="1"/>
</dbReference>
<proteinExistence type="inferred from homology"/>
<dbReference type="Gene3D" id="3.40.50.1980">
    <property type="entry name" value="Nitrogenase molybdenum iron protein domain"/>
    <property type="match status" value="2"/>
</dbReference>
<dbReference type="GO" id="GO:0030313">
    <property type="term" value="C:cell envelope"/>
    <property type="evidence" value="ECO:0007669"/>
    <property type="project" value="UniProtKB-SubCell"/>
</dbReference>
<comment type="caution">
    <text evidence="7">The sequence shown here is derived from an EMBL/GenBank/DDBJ whole genome shotgun (WGS) entry which is preliminary data.</text>
</comment>
<keyword evidence="2 5" id="KW-0813">Transport</keyword>
<feature type="signal peptide" evidence="6">
    <location>
        <begin position="1"/>
        <end position="19"/>
    </location>
</feature>
<comment type="similarity">
    <text evidence="5">Belongs to the bacterial solute-binding protein 9 family.</text>
</comment>
<dbReference type="InterPro" id="IPR050492">
    <property type="entry name" value="Bact_metal-bind_prot9"/>
</dbReference>
<dbReference type="GO" id="GO:0030001">
    <property type="term" value="P:metal ion transport"/>
    <property type="evidence" value="ECO:0007669"/>
    <property type="project" value="InterPro"/>
</dbReference>
<dbReference type="InterPro" id="IPR006129">
    <property type="entry name" value="AdhesinB"/>
</dbReference>
<dbReference type="PRINTS" id="PR00690">
    <property type="entry name" value="ADHESNFAMILY"/>
</dbReference>
<gene>
    <name evidence="7" type="ORF">BLM47_11260</name>
</gene>
<evidence type="ECO:0000256" key="6">
    <source>
        <dbReference type="SAM" id="SignalP"/>
    </source>
</evidence>